<dbReference type="EMBL" id="JABANM010006422">
    <property type="protein sequence ID" value="KAF4745948.1"/>
    <property type="molecule type" value="Genomic_DNA"/>
</dbReference>
<accession>A0A7J6TL27</accession>
<feature type="region of interest" description="Disordered" evidence="1">
    <location>
        <begin position="200"/>
        <end position="253"/>
    </location>
</feature>
<dbReference type="Proteomes" id="UP000574390">
    <property type="component" value="Unassembled WGS sequence"/>
</dbReference>
<feature type="region of interest" description="Disordered" evidence="1">
    <location>
        <begin position="125"/>
        <end position="178"/>
    </location>
</feature>
<dbReference type="InterPro" id="IPR000048">
    <property type="entry name" value="IQ_motif_EF-hand-BS"/>
</dbReference>
<dbReference type="PROSITE" id="PS50096">
    <property type="entry name" value="IQ"/>
    <property type="match status" value="1"/>
</dbReference>
<dbReference type="Pfam" id="PF00612">
    <property type="entry name" value="IQ"/>
    <property type="match status" value="2"/>
</dbReference>
<feature type="compositionally biased region" description="Acidic residues" evidence="1">
    <location>
        <begin position="205"/>
        <end position="215"/>
    </location>
</feature>
<evidence type="ECO:0000256" key="1">
    <source>
        <dbReference type="SAM" id="MobiDB-lite"/>
    </source>
</evidence>
<feature type="compositionally biased region" description="Acidic residues" evidence="1">
    <location>
        <begin position="155"/>
        <end position="166"/>
    </location>
</feature>
<gene>
    <name evidence="2" type="ORF">FOZ62_015275</name>
</gene>
<feature type="compositionally biased region" description="Polar residues" evidence="1">
    <location>
        <begin position="233"/>
        <end position="247"/>
    </location>
</feature>
<name>A0A7J6TL27_PEROL</name>
<reference evidence="2 3" key="1">
    <citation type="submission" date="2020-04" db="EMBL/GenBank/DDBJ databases">
        <title>Perkinsus olseni comparative genomics.</title>
        <authorList>
            <person name="Bogema D.R."/>
        </authorList>
    </citation>
    <scope>NUCLEOTIDE SEQUENCE [LARGE SCALE GENOMIC DNA]</scope>
    <source>
        <strain evidence="2">ATCC PRA-205</strain>
    </source>
</reference>
<evidence type="ECO:0000313" key="2">
    <source>
        <dbReference type="EMBL" id="KAF4745948.1"/>
    </source>
</evidence>
<dbReference type="Gene3D" id="1.20.5.190">
    <property type="match status" value="1"/>
</dbReference>
<protein>
    <submittedName>
        <fullName evidence="2">Uncharacterized protein</fullName>
    </submittedName>
</protein>
<feature type="region of interest" description="Disordered" evidence="1">
    <location>
        <begin position="601"/>
        <end position="654"/>
    </location>
</feature>
<comment type="caution">
    <text evidence="2">The sequence shown here is derived from an EMBL/GenBank/DDBJ whole genome shotgun (WGS) entry which is preliminary data.</text>
</comment>
<dbReference type="SMART" id="SM00015">
    <property type="entry name" value="IQ"/>
    <property type="match status" value="2"/>
</dbReference>
<proteinExistence type="predicted"/>
<dbReference type="AlphaFoldDB" id="A0A7J6TL27"/>
<evidence type="ECO:0000313" key="3">
    <source>
        <dbReference type="Proteomes" id="UP000574390"/>
    </source>
</evidence>
<sequence length="768" mass="85314">MDPSHRDLAIRAADGGGDAVLLEALLEEVDISNSGTASPQALSPRVAWPEQDHEDLSFVEPLVSACREMEALEDQALATLWSDYERAARARLEAWHESRDASAQRWAQVKHSLRGEWQDKALLSAGSSDAEDREELPSSPSAAGLVAADDHAVVTEEEEEEEEGAPQEEPVSVGGVLDGTQKWEALRDRMDEVLRMAAEKGQTLETEEADLDVDEGGVAASRTPQGPSDCHNDSSSTGEKADTSQTISREDPPMTVVDVVRPALPSQGTEAPVPKEVPQSAWASSLARRRELSRMVQEDALVAAQASATQHERGRLTLEDKFALRYRQWELYQQGRSPPRLLLITLACSALEAQQRELSYERRAMEGADQAARAWLQRQHAERLLMTIADDQSAAHRMEDRREVEGRRMLRAMHESRAYRIHLKALQRNRDAMVLEDCMGWERRESLRMAEEERPSSWWRHADRAVTVIARTLRKRRAEVAADGAPRIQTAYRGFRQQKHFLAVISSAVRIQAAFRGHRQRRRYSSIRNGVHHDPAAAAELGEVDLTDILRAEEGISSLFPDRPTLVLPNQTEEAVDGPAGWTPNEAHIRQPDTAKEGEENIHPAVGSRGTSPLLPDINSHRSTTSSRLDTTASSSRRSPTAEDIMSRAETSEQVVPLPPILPRGRAAVVAWRTPTPSVHQDALQAEEDAPAHPSLTGLVARRPSRIAGPGKITRKRPPMARPSPRGGSWASPRPKEKHPLNAQESVRLFLEQQRQQQRKLPDYSAGQ</sequence>
<feature type="compositionally biased region" description="Polar residues" evidence="1">
    <location>
        <begin position="621"/>
        <end position="633"/>
    </location>
</feature>
<feature type="region of interest" description="Disordered" evidence="1">
    <location>
        <begin position="704"/>
        <end position="768"/>
    </location>
</feature>
<organism evidence="2 3">
    <name type="scientific">Perkinsus olseni</name>
    <name type="common">Perkinsus atlanticus</name>
    <dbReference type="NCBI Taxonomy" id="32597"/>
    <lineage>
        <taxon>Eukaryota</taxon>
        <taxon>Sar</taxon>
        <taxon>Alveolata</taxon>
        <taxon>Perkinsozoa</taxon>
        <taxon>Perkinsea</taxon>
        <taxon>Perkinsida</taxon>
        <taxon>Perkinsidae</taxon>
        <taxon>Perkinsus</taxon>
    </lineage>
</organism>